<evidence type="ECO:0000256" key="2">
    <source>
        <dbReference type="SAM" id="SignalP"/>
    </source>
</evidence>
<dbReference type="CDD" id="cd14256">
    <property type="entry name" value="Dockerin_I"/>
    <property type="match status" value="1"/>
</dbReference>
<dbReference type="InterPro" id="IPR036439">
    <property type="entry name" value="Dockerin_dom_sf"/>
</dbReference>
<gene>
    <name evidence="5" type="ORF">O0554_09055</name>
</gene>
<feature type="compositionally biased region" description="Basic and acidic residues" evidence="1">
    <location>
        <begin position="656"/>
        <end position="665"/>
    </location>
</feature>
<dbReference type="SUPFAM" id="SSF53649">
    <property type="entry name" value="Alkaline phosphatase-like"/>
    <property type="match status" value="1"/>
</dbReference>
<feature type="region of interest" description="Disordered" evidence="1">
    <location>
        <begin position="41"/>
        <end position="108"/>
    </location>
</feature>
<organism evidence="5 6">
    <name type="scientific">Brevibacillus laterosporus</name>
    <name type="common">Bacillus laterosporus</name>
    <dbReference type="NCBI Taxonomy" id="1465"/>
    <lineage>
        <taxon>Bacteria</taxon>
        <taxon>Bacillati</taxon>
        <taxon>Bacillota</taxon>
        <taxon>Bacilli</taxon>
        <taxon>Bacillales</taxon>
        <taxon>Paenibacillaceae</taxon>
        <taxon>Brevibacillus</taxon>
    </lineage>
</organism>
<dbReference type="InterPro" id="IPR001119">
    <property type="entry name" value="SLH_dom"/>
</dbReference>
<dbReference type="InterPro" id="IPR008964">
    <property type="entry name" value="Invasin/intimin_cell_adhesion"/>
</dbReference>
<proteinExistence type="predicted"/>
<feature type="chain" id="PRO_5042902984" evidence="2">
    <location>
        <begin position="29"/>
        <end position="938"/>
    </location>
</feature>
<dbReference type="InterPro" id="IPR018247">
    <property type="entry name" value="EF_Hand_1_Ca_BS"/>
</dbReference>
<sequence>MFNCVLKWISAGSAFALFLSTVPVDVLAVSKTQVTVSVNEVKRKNHPTTDTKDDQGITTADQNTSTSKKEPDPSNETKTKSKTGQQKPDITIPVNFTESEEKSQDQSKDIHLAPLLPAKSNASTTDMVTLKKAKKLLSQFSLTHEKLNVHVDHCVDVTLVAPTIELDYKVMSDNPDIATITKQADNRLRIQGNSPGKARFYVFIDKMAPTYIGEVQVYANTDVNQDGLLTSEDVAFVQKHMGKDKKDPTWAKIKNADVNRDGRIDSHDKKLVQQQLDQYKHLQSYERVILIGISGLGNANKKIFTPNMDSLIKNGTYTYAAKPVAEQKSAENWASILLGVPPEEHGITSSNVDTNSRTTYSPHASVIRWLHEERPEAHIGAFTANADIRRGILEEELAKVDQITMNTGSQNLSDAEVAKQAASYILHQGNKNRLTFVQLQGPKLVANQYGYHSAKYTEAVRKVDQEVGLILKALEIQKQKNKSLILLVTDEGADVDYPTSTNKFNKLTWAVSGPDIKTGNNPNSISTMDTAAVIVEALKLNKPTVFAAKVPRDVFGKDVKVKSIRINKSRIKLDKGDTVTVRATVSPKDATNQNVEWKSKNKRIATVKDRGKGKAEIKGKREGTTYVYVISDDGDKEDRVKVIVEDDSSSGSGANSRKDKENNKEWQREMIRAVEKEGGRVISKVVHFDKKDNFSYTVDGRIDISTTAVFHYDDKQNRLSYVPADFEYVRGETRVKIRDQRLTGTFALATFKKTFRDMYGHWARHDVELLANKLMIYGQSSNYFVPEQPITRAEFVAMVIRALGEQEGSGSRFSDVYSSAWYAGAVETARSRGYVLGYENRMFGPNKTITRQEMAVIMKRILEKRGLRVKITTGQQATFSTLFHDLGQLAWGKRDLAEAYYAGLIQGVSYGYLQPQANATRSHCAVMIKRMIGKLNLL</sequence>
<dbReference type="InterPro" id="IPR051465">
    <property type="entry name" value="Cell_Envelope_Struct_Comp"/>
</dbReference>
<dbReference type="Pfam" id="PF02368">
    <property type="entry name" value="Big_2"/>
    <property type="match status" value="1"/>
</dbReference>
<feature type="domain" description="SLH" evidence="3">
    <location>
        <begin position="879"/>
        <end position="938"/>
    </location>
</feature>
<dbReference type="InterPro" id="IPR017850">
    <property type="entry name" value="Alkaline_phosphatase_core_sf"/>
</dbReference>
<dbReference type="PROSITE" id="PS51272">
    <property type="entry name" value="SLH"/>
    <property type="match status" value="3"/>
</dbReference>
<feature type="domain" description="SLH" evidence="3">
    <location>
        <begin position="750"/>
        <end position="808"/>
    </location>
</feature>
<dbReference type="SMART" id="SM00635">
    <property type="entry name" value="BID_2"/>
    <property type="match status" value="1"/>
</dbReference>
<protein>
    <submittedName>
        <fullName evidence="5">S-layer homology domain-containing protein</fullName>
    </submittedName>
</protein>
<dbReference type="Pfam" id="PF01663">
    <property type="entry name" value="Phosphodiest"/>
    <property type="match status" value="1"/>
</dbReference>
<feature type="compositionally biased region" description="Polar residues" evidence="1">
    <location>
        <begin position="56"/>
        <end position="66"/>
    </location>
</feature>
<dbReference type="PANTHER" id="PTHR43308:SF5">
    <property type="entry name" value="S-LAYER PROTEIN _ PEPTIDOGLYCAN ENDO-BETA-N-ACETYLGLUCOSAMINIDASE"/>
    <property type="match status" value="1"/>
</dbReference>
<name>A0AAP3GD30_BRELA</name>
<dbReference type="SUPFAM" id="SSF63446">
    <property type="entry name" value="Type I dockerin domain"/>
    <property type="match status" value="1"/>
</dbReference>
<dbReference type="Gene3D" id="2.60.40.1080">
    <property type="match status" value="1"/>
</dbReference>
<keyword evidence="2" id="KW-0732">Signal</keyword>
<dbReference type="PANTHER" id="PTHR43308">
    <property type="entry name" value="OUTER MEMBRANE PROTEIN ALPHA-RELATED"/>
    <property type="match status" value="1"/>
</dbReference>
<reference evidence="5" key="1">
    <citation type="submission" date="2022-09" db="EMBL/GenBank/DDBJ databases">
        <title>Genome analysis and characterization of larvicidal activity of Brevibacillus strains.</title>
        <authorList>
            <person name="Patrusheva E.V."/>
            <person name="Izotova A.O."/>
            <person name="Toshchakov S.V."/>
            <person name="Sineoky S.P."/>
        </authorList>
    </citation>
    <scope>NUCLEOTIDE SEQUENCE</scope>
    <source>
        <strain evidence="5">VKPM_B-13247</strain>
    </source>
</reference>
<dbReference type="InterPro" id="IPR002105">
    <property type="entry name" value="Dockerin_1_rpt"/>
</dbReference>
<dbReference type="Gene3D" id="3.40.720.10">
    <property type="entry name" value="Alkaline Phosphatase, subunit A"/>
    <property type="match status" value="1"/>
</dbReference>
<dbReference type="PROSITE" id="PS00018">
    <property type="entry name" value="EF_HAND_1"/>
    <property type="match status" value="1"/>
</dbReference>
<dbReference type="InterPro" id="IPR003343">
    <property type="entry name" value="Big_2"/>
</dbReference>
<dbReference type="GO" id="GO:0004553">
    <property type="term" value="F:hydrolase activity, hydrolyzing O-glycosyl compounds"/>
    <property type="evidence" value="ECO:0007669"/>
    <property type="project" value="InterPro"/>
</dbReference>
<dbReference type="Pfam" id="PF00395">
    <property type="entry name" value="SLH"/>
    <property type="match status" value="3"/>
</dbReference>
<feature type="compositionally biased region" description="Basic and acidic residues" evidence="1">
    <location>
        <begin position="99"/>
        <end position="108"/>
    </location>
</feature>
<evidence type="ECO:0000259" key="3">
    <source>
        <dbReference type="PROSITE" id="PS51272"/>
    </source>
</evidence>
<dbReference type="SUPFAM" id="SSF49373">
    <property type="entry name" value="Invasin/intimin cell-adhesion fragments"/>
    <property type="match status" value="1"/>
</dbReference>
<feature type="domain" description="Dockerin" evidence="4">
    <location>
        <begin position="216"/>
        <end position="287"/>
    </location>
</feature>
<dbReference type="InterPro" id="IPR002591">
    <property type="entry name" value="Phosphodiest/P_Trfase"/>
</dbReference>
<dbReference type="GO" id="GO:0000272">
    <property type="term" value="P:polysaccharide catabolic process"/>
    <property type="evidence" value="ECO:0007669"/>
    <property type="project" value="InterPro"/>
</dbReference>
<dbReference type="InterPro" id="IPR016134">
    <property type="entry name" value="Dockerin_dom"/>
</dbReference>
<evidence type="ECO:0000259" key="4">
    <source>
        <dbReference type="PROSITE" id="PS51766"/>
    </source>
</evidence>
<feature type="region of interest" description="Disordered" evidence="1">
    <location>
        <begin position="645"/>
        <end position="665"/>
    </location>
</feature>
<feature type="signal peptide" evidence="2">
    <location>
        <begin position="1"/>
        <end position="28"/>
    </location>
</feature>
<evidence type="ECO:0000313" key="5">
    <source>
        <dbReference type="EMBL" id="MCZ0807059.1"/>
    </source>
</evidence>
<dbReference type="Pfam" id="PF00404">
    <property type="entry name" value="Dockerin_1"/>
    <property type="match status" value="1"/>
</dbReference>
<dbReference type="PROSITE" id="PS51766">
    <property type="entry name" value="DOCKERIN"/>
    <property type="match status" value="1"/>
</dbReference>
<dbReference type="RefSeq" id="WP_258433410.1">
    <property type="nucleotide sequence ID" value="NZ_JANSGW010000010.1"/>
</dbReference>
<evidence type="ECO:0000256" key="1">
    <source>
        <dbReference type="SAM" id="MobiDB-lite"/>
    </source>
</evidence>
<dbReference type="AlphaFoldDB" id="A0AAP3GD30"/>
<feature type="domain" description="SLH" evidence="3">
    <location>
        <begin position="809"/>
        <end position="872"/>
    </location>
</feature>
<dbReference type="EMBL" id="JAPTNE010000010">
    <property type="protein sequence ID" value="MCZ0807059.1"/>
    <property type="molecule type" value="Genomic_DNA"/>
</dbReference>
<evidence type="ECO:0000313" key="6">
    <source>
        <dbReference type="Proteomes" id="UP001077662"/>
    </source>
</evidence>
<dbReference type="Proteomes" id="UP001077662">
    <property type="component" value="Unassembled WGS sequence"/>
</dbReference>
<accession>A0AAP3GD30</accession>
<feature type="compositionally biased region" description="Basic and acidic residues" evidence="1">
    <location>
        <begin position="67"/>
        <end position="79"/>
    </location>
</feature>
<dbReference type="Gene3D" id="1.10.1330.10">
    <property type="entry name" value="Dockerin domain"/>
    <property type="match status" value="1"/>
</dbReference>
<comment type="caution">
    <text evidence="5">The sequence shown here is derived from an EMBL/GenBank/DDBJ whole genome shotgun (WGS) entry which is preliminary data.</text>
</comment>